<dbReference type="GO" id="GO:0043952">
    <property type="term" value="P:protein transport by the Sec complex"/>
    <property type="evidence" value="ECO:0007669"/>
    <property type="project" value="UniProtKB-UniRule"/>
</dbReference>
<dbReference type="GO" id="GO:0005886">
    <property type="term" value="C:plasma membrane"/>
    <property type="evidence" value="ECO:0007669"/>
    <property type="project" value="UniProtKB-SubCell"/>
</dbReference>
<dbReference type="InterPro" id="IPR023201">
    <property type="entry name" value="SecY_dom_sf"/>
</dbReference>
<dbReference type="PROSITE" id="PS00755">
    <property type="entry name" value="SECY_1"/>
    <property type="match status" value="1"/>
</dbReference>
<dbReference type="Proteomes" id="UP000317332">
    <property type="component" value="Unassembled WGS sequence"/>
</dbReference>
<evidence type="ECO:0000256" key="9">
    <source>
        <dbReference type="ARBA" id="ARBA00039733"/>
    </source>
</evidence>
<keyword evidence="8 10" id="KW-0472">Membrane</keyword>
<dbReference type="OrthoDB" id="9809248at2"/>
<evidence type="ECO:0000256" key="5">
    <source>
        <dbReference type="ARBA" id="ARBA00022927"/>
    </source>
</evidence>
<dbReference type="PRINTS" id="PR00303">
    <property type="entry name" value="SECYTRNLCASE"/>
</dbReference>
<comment type="subcellular location">
    <subcellularLocation>
        <location evidence="10">Cell membrane</location>
        <topology evidence="10">Multi-pass membrane protein</topology>
    </subcellularLocation>
    <subcellularLocation>
        <location evidence="1 12">Membrane</location>
        <topology evidence="1 12">Multi-pass membrane protein</topology>
    </subcellularLocation>
</comment>
<evidence type="ECO:0000256" key="1">
    <source>
        <dbReference type="ARBA" id="ARBA00004141"/>
    </source>
</evidence>
<dbReference type="NCBIfam" id="TIGR00967">
    <property type="entry name" value="3a0501s007"/>
    <property type="match status" value="1"/>
</dbReference>
<comment type="subunit">
    <text evidence="10">Component of the Sec protein translocase complex. Heterotrimer consisting of SecY, SecE and SecG subunits. The heterotrimers can form oligomers, although 1 heterotrimer is thought to be able to translocate proteins. Interacts with the ribosome. Interacts with SecDF, and other proteins may be involved. Interacts with SecA.</text>
</comment>
<feature type="transmembrane region" description="Helical" evidence="10">
    <location>
        <begin position="315"/>
        <end position="335"/>
    </location>
</feature>
<evidence type="ECO:0000256" key="7">
    <source>
        <dbReference type="ARBA" id="ARBA00023010"/>
    </source>
</evidence>
<evidence type="ECO:0000256" key="3">
    <source>
        <dbReference type="ARBA" id="ARBA00022448"/>
    </source>
</evidence>
<evidence type="ECO:0000256" key="11">
    <source>
        <dbReference type="RuleBase" id="RU000537"/>
    </source>
</evidence>
<keyword evidence="5 10" id="KW-0653">Protein transport</keyword>
<gene>
    <name evidence="10 14" type="primary">secY</name>
    <name evidence="14" type="ORF">FJ651_08350</name>
</gene>
<evidence type="ECO:0000313" key="15">
    <source>
        <dbReference type="Proteomes" id="UP000317332"/>
    </source>
</evidence>
<dbReference type="FunFam" id="1.10.3370.10:FF:000001">
    <property type="entry name" value="Preprotein translocase subunit SecY"/>
    <property type="match status" value="1"/>
</dbReference>
<dbReference type="RefSeq" id="WP_140990052.1">
    <property type="nucleotide sequence ID" value="NZ_VHIQ01000003.1"/>
</dbReference>
<name>A0A506PLZ2_9FLAO</name>
<dbReference type="Pfam" id="PF00344">
    <property type="entry name" value="SecY"/>
    <property type="match status" value="1"/>
</dbReference>
<dbReference type="InterPro" id="IPR026593">
    <property type="entry name" value="SecY"/>
</dbReference>
<evidence type="ECO:0000256" key="12">
    <source>
        <dbReference type="RuleBase" id="RU003484"/>
    </source>
</evidence>
<evidence type="ECO:0000256" key="13">
    <source>
        <dbReference type="RuleBase" id="RU004349"/>
    </source>
</evidence>
<feature type="transmembrane region" description="Helical" evidence="10">
    <location>
        <begin position="119"/>
        <end position="141"/>
    </location>
</feature>
<comment type="function">
    <text evidence="10 11">The central subunit of the protein translocation channel SecYEG. Consists of two halves formed by TMs 1-5 and 6-10. These two domains form a lateral gate at the front which open onto the bilayer between TMs 2 and 7, and are clamped together by SecE at the back. The channel is closed by both a pore ring composed of hydrophobic SecY resides and a short helix (helix 2A) on the extracellular side of the membrane which forms a plug. The plug probably moves laterally to allow the channel to open. The ring and the pore may move independently.</text>
</comment>
<feature type="transmembrane region" description="Helical" evidence="10">
    <location>
        <begin position="404"/>
        <end position="424"/>
    </location>
</feature>
<evidence type="ECO:0000256" key="4">
    <source>
        <dbReference type="ARBA" id="ARBA00022692"/>
    </source>
</evidence>
<feature type="transmembrane region" description="Helical" evidence="10">
    <location>
        <begin position="376"/>
        <end position="398"/>
    </location>
</feature>
<dbReference type="AlphaFoldDB" id="A0A506PLZ2"/>
<evidence type="ECO:0000256" key="6">
    <source>
        <dbReference type="ARBA" id="ARBA00022989"/>
    </source>
</evidence>
<accession>A0A506PLZ2</accession>
<feature type="transmembrane region" description="Helical" evidence="10">
    <location>
        <begin position="272"/>
        <end position="295"/>
    </location>
</feature>
<keyword evidence="4 10" id="KW-0812">Transmembrane</keyword>
<keyword evidence="3 10" id="KW-0813">Transport</keyword>
<dbReference type="PANTHER" id="PTHR10906">
    <property type="entry name" value="SECY/SEC61-ALPHA FAMILY MEMBER"/>
    <property type="match status" value="1"/>
</dbReference>
<proteinExistence type="inferred from homology"/>
<evidence type="ECO:0000256" key="10">
    <source>
        <dbReference type="HAMAP-Rule" id="MF_01465"/>
    </source>
</evidence>
<feature type="transmembrane region" description="Helical" evidence="10">
    <location>
        <begin position="20"/>
        <end position="41"/>
    </location>
</feature>
<dbReference type="HAMAP" id="MF_01465">
    <property type="entry name" value="SecY"/>
    <property type="match status" value="1"/>
</dbReference>
<protein>
    <recommendedName>
        <fullName evidence="9 10">Protein translocase subunit SecY</fullName>
    </recommendedName>
</protein>
<sequence length="450" mass="48339">MKIIETLKNVWKITELKDRIILTLGLLLVYRFGAQVVLPGIDASKLGGLAEGTEGGILGLLVAFTGGAFANASVFALGIMPYISASIVVQLMGIAIPYLQKLQKEGESGRRKINQITRWLTIAICLVQAPGYLASLTTLGVPPDAFLLGQGGVFYFSSVVILVTGCIFAMWLGEKITDKGIGNGISLLIMVGIIATLPQSFIQNALSRLSGTGGGGLMMILIELVIWFVIILASIMLVMAVRKVAVQYARRTAGGGFEKNVFGSRQFLPLKLNASGVMPIIFAQAIMFVPSLIGGTDMLKDTGVGAWLQTQFSDMFGLTYNIVFGLLIIVFTYFYTAITVPTNKMADDLKRSGGFIPGIRPGTETAEYLDKIMSQITLPGSIFLAIIAVFPAIIVKIVDVQAGWALFFGGTSLLIMVGVAIDTMQQINAYLLNKHYDGLMKSGKNRKAIA</sequence>
<evidence type="ECO:0000313" key="14">
    <source>
        <dbReference type="EMBL" id="TPV34157.1"/>
    </source>
</evidence>
<keyword evidence="15" id="KW-1185">Reference proteome</keyword>
<organism evidence="14 15">
    <name type="scientific">Paucihalobacter ruber</name>
    <dbReference type="NCBI Taxonomy" id="2567861"/>
    <lineage>
        <taxon>Bacteria</taxon>
        <taxon>Pseudomonadati</taxon>
        <taxon>Bacteroidota</taxon>
        <taxon>Flavobacteriia</taxon>
        <taxon>Flavobacteriales</taxon>
        <taxon>Flavobacteriaceae</taxon>
        <taxon>Paucihalobacter</taxon>
    </lineage>
</organism>
<feature type="transmembrane region" description="Helical" evidence="10">
    <location>
        <begin position="153"/>
        <end position="173"/>
    </location>
</feature>
<evidence type="ECO:0000256" key="8">
    <source>
        <dbReference type="ARBA" id="ARBA00023136"/>
    </source>
</evidence>
<dbReference type="PIRSF" id="PIRSF004557">
    <property type="entry name" value="SecY"/>
    <property type="match status" value="1"/>
</dbReference>
<feature type="transmembrane region" description="Helical" evidence="10">
    <location>
        <begin position="180"/>
        <end position="197"/>
    </location>
</feature>
<dbReference type="GO" id="GO:0006605">
    <property type="term" value="P:protein targeting"/>
    <property type="evidence" value="ECO:0007669"/>
    <property type="project" value="UniProtKB-UniRule"/>
</dbReference>
<keyword evidence="10" id="KW-1003">Cell membrane</keyword>
<keyword evidence="7 10" id="KW-0811">Translocation</keyword>
<feature type="transmembrane region" description="Helical" evidence="10">
    <location>
        <begin position="217"/>
        <end position="241"/>
    </location>
</feature>
<dbReference type="PROSITE" id="PS00756">
    <property type="entry name" value="SECY_2"/>
    <property type="match status" value="1"/>
</dbReference>
<keyword evidence="6 10" id="KW-1133">Transmembrane helix</keyword>
<dbReference type="SUPFAM" id="SSF103491">
    <property type="entry name" value="Preprotein translocase SecY subunit"/>
    <property type="match status" value="1"/>
</dbReference>
<evidence type="ECO:0000256" key="2">
    <source>
        <dbReference type="ARBA" id="ARBA00005751"/>
    </source>
</evidence>
<dbReference type="InterPro" id="IPR030659">
    <property type="entry name" value="SecY_CS"/>
</dbReference>
<comment type="similarity">
    <text evidence="2 10 13">Belongs to the SecY/SEC61-alpha family.</text>
</comment>
<comment type="caution">
    <text evidence="14">The sequence shown here is derived from an EMBL/GenBank/DDBJ whole genome shotgun (WGS) entry which is preliminary data.</text>
</comment>
<dbReference type="InterPro" id="IPR002208">
    <property type="entry name" value="SecY/SEC61-alpha"/>
</dbReference>
<dbReference type="Gene3D" id="1.10.3370.10">
    <property type="entry name" value="SecY subunit domain"/>
    <property type="match status" value="1"/>
</dbReference>
<reference evidence="14 15" key="1">
    <citation type="submission" date="2019-06" db="EMBL/GenBank/DDBJ databases">
        <title>Flavobacteriaceae Paucihalobacterium erythroidium CWB-1, complete genome.</title>
        <authorList>
            <person name="Wu S."/>
        </authorList>
    </citation>
    <scope>NUCLEOTIDE SEQUENCE [LARGE SCALE GENOMIC DNA]</scope>
    <source>
        <strain evidence="14 15">CWB-1</strain>
    </source>
</reference>
<dbReference type="EMBL" id="VHIQ01000003">
    <property type="protein sequence ID" value="TPV34157.1"/>
    <property type="molecule type" value="Genomic_DNA"/>
</dbReference>
<feature type="transmembrane region" description="Helical" evidence="10">
    <location>
        <begin position="53"/>
        <end position="73"/>
    </location>
</feature>
<dbReference type="GO" id="GO:0065002">
    <property type="term" value="P:intracellular protein transmembrane transport"/>
    <property type="evidence" value="ECO:0007669"/>
    <property type="project" value="UniProtKB-UniRule"/>
</dbReference>